<feature type="repeat" description="PPR" evidence="3">
    <location>
        <begin position="10"/>
        <end position="44"/>
    </location>
</feature>
<dbReference type="InterPro" id="IPR002885">
    <property type="entry name" value="PPR_rpt"/>
</dbReference>
<dbReference type="Gene3D" id="1.25.40.10">
    <property type="entry name" value="Tetratricopeptide repeat domain"/>
    <property type="match status" value="1"/>
</dbReference>
<dbReference type="Proteomes" id="UP001345219">
    <property type="component" value="Chromosome 18"/>
</dbReference>
<reference evidence="4 5" key="1">
    <citation type="journal article" date="2023" name="Hortic Res">
        <title>Pangenome of water caltrop reveals structural variations and asymmetric subgenome divergence after allopolyploidization.</title>
        <authorList>
            <person name="Zhang X."/>
            <person name="Chen Y."/>
            <person name="Wang L."/>
            <person name="Yuan Y."/>
            <person name="Fang M."/>
            <person name="Shi L."/>
            <person name="Lu R."/>
            <person name="Comes H.P."/>
            <person name="Ma Y."/>
            <person name="Chen Y."/>
            <person name="Huang G."/>
            <person name="Zhou Y."/>
            <person name="Zheng Z."/>
            <person name="Qiu Y."/>
        </authorList>
    </citation>
    <scope>NUCLEOTIDE SEQUENCE [LARGE SCALE GENOMIC DNA]</scope>
    <source>
        <tissue evidence="4">Roots</tissue>
    </source>
</reference>
<dbReference type="Pfam" id="PF13812">
    <property type="entry name" value="PPR_3"/>
    <property type="match status" value="1"/>
</dbReference>
<evidence type="ECO:0000256" key="3">
    <source>
        <dbReference type="PROSITE-ProRule" id="PRU00708"/>
    </source>
</evidence>
<evidence type="ECO:0000256" key="1">
    <source>
        <dbReference type="ARBA" id="ARBA00007626"/>
    </source>
</evidence>
<evidence type="ECO:0000256" key="2">
    <source>
        <dbReference type="ARBA" id="ARBA00022737"/>
    </source>
</evidence>
<feature type="repeat" description="PPR" evidence="3">
    <location>
        <begin position="45"/>
        <end position="79"/>
    </location>
</feature>
<dbReference type="PROSITE" id="PS51375">
    <property type="entry name" value="PPR"/>
    <property type="match status" value="2"/>
</dbReference>
<dbReference type="PANTHER" id="PTHR47447">
    <property type="entry name" value="OS03G0856100 PROTEIN"/>
    <property type="match status" value="1"/>
</dbReference>
<dbReference type="InterPro" id="IPR011990">
    <property type="entry name" value="TPR-like_helical_dom_sf"/>
</dbReference>
<dbReference type="PANTHER" id="PTHR47447:SF28">
    <property type="entry name" value="PENTACOTRIPEPTIDE-REPEAT REGION OF PRORP DOMAIN-CONTAINING PROTEIN"/>
    <property type="match status" value="1"/>
</dbReference>
<protein>
    <recommendedName>
        <fullName evidence="6">Pentatricopeptide repeat-containing protein</fullName>
    </recommendedName>
</protein>
<dbReference type="NCBIfam" id="TIGR00756">
    <property type="entry name" value="PPR"/>
    <property type="match status" value="3"/>
</dbReference>
<dbReference type="EMBL" id="JAXIOK010000003">
    <property type="protein sequence ID" value="KAK4776196.1"/>
    <property type="molecule type" value="Genomic_DNA"/>
</dbReference>
<accession>A0AAN7L7N6</accession>
<evidence type="ECO:0008006" key="6">
    <source>
        <dbReference type="Google" id="ProtNLM"/>
    </source>
</evidence>
<keyword evidence="2" id="KW-0677">Repeat</keyword>
<gene>
    <name evidence="4" type="ORF">SAY87_024157</name>
</gene>
<organism evidence="4 5">
    <name type="scientific">Trapa incisa</name>
    <dbReference type="NCBI Taxonomy" id="236973"/>
    <lineage>
        <taxon>Eukaryota</taxon>
        <taxon>Viridiplantae</taxon>
        <taxon>Streptophyta</taxon>
        <taxon>Embryophyta</taxon>
        <taxon>Tracheophyta</taxon>
        <taxon>Spermatophyta</taxon>
        <taxon>Magnoliopsida</taxon>
        <taxon>eudicotyledons</taxon>
        <taxon>Gunneridae</taxon>
        <taxon>Pentapetalae</taxon>
        <taxon>rosids</taxon>
        <taxon>malvids</taxon>
        <taxon>Myrtales</taxon>
        <taxon>Lythraceae</taxon>
        <taxon>Trapa</taxon>
    </lineage>
</organism>
<keyword evidence="5" id="KW-1185">Reference proteome</keyword>
<comment type="caution">
    <text evidence="4">The sequence shown here is derived from an EMBL/GenBank/DDBJ whole genome shotgun (WGS) entry which is preliminary data.</text>
</comment>
<sequence length="196" mass="21813">METTGALKLDVFTYSTIIKVFADAKMWQMALKIKDDMLSAGVTPNTVTWSSLISACANASLVEQSIQLYHEMLLAGCEPNTQCFNSLLHACVEACQYDTAFRLFQSWMDRKTSSNLTGDHVSVAEEVLEREEASESPLTSPNHVPSHNLSFPEGFQFAPTTTTYNILMKACRTDYHRAKALMEEMRSAGLTPNQIS</sequence>
<comment type="similarity">
    <text evidence="1">Belongs to the PPR family. P subfamily.</text>
</comment>
<dbReference type="AlphaFoldDB" id="A0AAN7L7N6"/>
<evidence type="ECO:0000313" key="4">
    <source>
        <dbReference type="EMBL" id="KAK4776196.1"/>
    </source>
</evidence>
<dbReference type="Pfam" id="PF13041">
    <property type="entry name" value="PPR_2"/>
    <property type="match status" value="1"/>
</dbReference>
<evidence type="ECO:0000313" key="5">
    <source>
        <dbReference type="Proteomes" id="UP001345219"/>
    </source>
</evidence>
<name>A0AAN7L7N6_9MYRT</name>
<proteinExistence type="inferred from homology"/>